<accession>A0A7X0NRH2</accession>
<evidence type="ECO:0000313" key="3">
    <source>
        <dbReference type="Proteomes" id="UP000565579"/>
    </source>
</evidence>
<keyword evidence="3" id="KW-1185">Reference proteome</keyword>
<sequence length="639" mass="68164">MNDLEERLRAALDARAQTFETSPDAWLRVRERRPRRYRALRLAAAALPVALLAVFVPALLNGDLGRNTAADADAVYQGLMRGRTATGEQVTVDNPAEGRPLRLWFAKGRLGNPEFCYVVERADAEAYGGCTPVPTIGSDAWFAGSTARDGAGTALDWGMALDDIGTVTGVAGDGQRFPARMWRPAGAPYRIWTVTYPASQPLAKIEIADDRGRSLGWSSRDLFSAPQPGQALGAALDLPAGVTARPFRTKEGTELRLTRGGAEVGTVLLGQAMQPVDARMRENMITGVAAGNVSRIAFSFEDGTTAQVGTRPDPWGLGITLFAAEGAPDDGRERHRLVAYDASGAEVWRDEAKDPQEGMPPVGEVMSLPGTGAVGEPVRVWFTDAGPDTGRPRVTLCYSGGVDPDLSCIGGGRHPDHLGSPLRAVQYLPEPGTVSYFGPAGDDWESVEAVLSDGRRLPATFQRGTGTPAPIWYVTIPSSEAEVAGFTMKRKDRPLGLFPETRKDCGRQAMRSDTPRHPLPAGVTALVSEPNCLAFWENDELVMGLAGPLPGTRLSDLLTAEQPVRWGRGAHAWYGYALAGTARIEVTSSNGVTGTAQATPDPWGQGVVLFAAPLPEGGDLSAGMVIKGFDAAGKQLWRR</sequence>
<gene>
    <name evidence="2" type="ORF">HD593_002962</name>
</gene>
<comment type="caution">
    <text evidence="2">The sequence shown here is derived from an EMBL/GenBank/DDBJ whole genome shotgun (WGS) entry which is preliminary data.</text>
</comment>
<keyword evidence="1" id="KW-0812">Transmembrane</keyword>
<dbReference type="AlphaFoldDB" id="A0A7X0NRH2"/>
<organism evidence="2 3">
    <name type="scientific">Nonomuraea rubra</name>
    <dbReference type="NCBI Taxonomy" id="46180"/>
    <lineage>
        <taxon>Bacteria</taxon>
        <taxon>Bacillati</taxon>
        <taxon>Actinomycetota</taxon>
        <taxon>Actinomycetes</taxon>
        <taxon>Streptosporangiales</taxon>
        <taxon>Streptosporangiaceae</taxon>
        <taxon>Nonomuraea</taxon>
    </lineage>
</organism>
<name>A0A7X0NRH2_9ACTN</name>
<keyword evidence="1" id="KW-1133">Transmembrane helix</keyword>
<evidence type="ECO:0000256" key="1">
    <source>
        <dbReference type="SAM" id="Phobius"/>
    </source>
</evidence>
<evidence type="ECO:0000313" key="2">
    <source>
        <dbReference type="EMBL" id="MBB6548167.1"/>
    </source>
</evidence>
<protein>
    <submittedName>
        <fullName evidence="2">Uncharacterized protein</fullName>
    </submittedName>
</protein>
<dbReference type="RefSeq" id="WP_185102707.1">
    <property type="nucleotide sequence ID" value="NZ_BAAAXY010000307.1"/>
</dbReference>
<keyword evidence="1" id="KW-0472">Membrane</keyword>
<proteinExistence type="predicted"/>
<reference evidence="2 3" key="1">
    <citation type="submission" date="2020-08" db="EMBL/GenBank/DDBJ databases">
        <title>Sequencing the genomes of 1000 actinobacteria strains.</title>
        <authorList>
            <person name="Klenk H.-P."/>
        </authorList>
    </citation>
    <scope>NUCLEOTIDE SEQUENCE [LARGE SCALE GENOMIC DNA]</scope>
    <source>
        <strain evidence="2 3">DSM 43768</strain>
    </source>
</reference>
<feature type="transmembrane region" description="Helical" evidence="1">
    <location>
        <begin position="39"/>
        <end position="60"/>
    </location>
</feature>
<dbReference type="EMBL" id="JACHMI010000001">
    <property type="protein sequence ID" value="MBB6548167.1"/>
    <property type="molecule type" value="Genomic_DNA"/>
</dbReference>
<dbReference type="Proteomes" id="UP000565579">
    <property type="component" value="Unassembled WGS sequence"/>
</dbReference>